<sequence>MTENYDPNSVKLSLEPPYRDDNGKPIPDLRDITQDGQLVFEEWVQLFLVIFLWSTNDLFPRKQSPSAALGPQLKRLHELITSRKREFRSITETRVLANGAGIVDSESSPGAVNKTEEPQDMIVDEDGQAEPTGDDQASLSSALNPESLNQLRKDMTQRLEEAQYSMNAALDMLNCLLAINNLSANVATSTSTNPTAGIAGFGSVTTTQTAPAPLTLAPSIIAPTPPQASVAVMNTQIGITTRDAGIRKAAGILRHAALSTAEEIERAGRSGTGGVAQGRHDTGYWATALRLRQACWALLPAALPPGSGSKGSNRTSKDILLGFALEGSPPPYRRLAHGIIPTNNTQQKNQANDDKPPPLLLFPQLQNRRLRVSLRINGKKYSCPIDSQTGSPAPPGTRTGSTGQTLNNLMRDAQQEVIEHEIFQEASLQITTQADNLNRVTQILAQARFAGILISQLSVAMDEEDLDEEVTVTNPSEADVVTCMLIRQILVVLLARAHRGALLDGMSASSTTPAPNAPAAIRKQVPILGPIVSLLRYRTMVQRVDLELKKILSGMGRAGIDATLTMKRVNEPGHIFVESLSRFVDTQGEAFQSTLHHRLDQSLALSGEALLRIEDKHLIQVTFQSPTSLKLHVVQSQITVHDHGQLGSFLRTDVAGRIVQFVQEVGKEFLKEPNKLDRISGEYDRSWFVDPIGAYCIGRCRFQLEIQENGRIRCEATVESQSKQTVSQFEHAPRGTSLKSWVLSVMAGASRLPLFDISLGVLDVLNVGAKVCACLGTTGTLIKENSSLYVASKVLGEVEVISKLTAAMDGQCICKEGHQDCNGKCVLVSQSCSSQGPKTQYTVHQISGGRNKRGGRGTPNWARRALSSAHCPIGTEMCGVFGRPDAWECLNVEEDLESCGGCAYPFFPGQKPGVDCSAIPGVEDVACLMGLCQISKCAANLVISVDGRACEPNEHAKSRDFISTGRANKVSHAEHYGQPTMLVSATGAEIMIATGHSPALREQTPLLNA</sequence>
<feature type="region of interest" description="Disordered" evidence="2">
    <location>
        <begin position="383"/>
        <end position="403"/>
    </location>
</feature>
<comment type="caution">
    <text evidence="4">The sequence shown here is derived from an EMBL/GenBank/DDBJ whole genome shotgun (WGS) entry which is preliminary data.</text>
</comment>
<comment type="similarity">
    <text evidence="1">Belongs to the Mediator complex subunit 17 family.</text>
</comment>
<dbReference type="InterPro" id="IPR048661">
    <property type="entry name" value="CPL1-like"/>
</dbReference>
<evidence type="ECO:0000313" key="5">
    <source>
        <dbReference type="Proteomes" id="UP000011668"/>
    </source>
</evidence>
<keyword evidence="1" id="KW-0805">Transcription regulation</keyword>
<dbReference type="AlphaFoldDB" id="L8X9M5"/>
<dbReference type="InterPro" id="IPR038955">
    <property type="entry name" value="PriA/CPL1_fungi"/>
</dbReference>
<feature type="compositionally biased region" description="Polar residues" evidence="2">
    <location>
        <begin position="1"/>
        <end position="11"/>
    </location>
</feature>
<dbReference type="PANTHER" id="PTHR35192:SF2">
    <property type="entry name" value="APPLE DOMAIN-CONTAINING PROTEIN"/>
    <property type="match status" value="1"/>
</dbReference>
<evidence type="ECO:0000256" key="2">
    <source>
        <dbReference type="SAM" id="MobiDB-lite"/>
    </source>
</evidence>
<accession>L8X9M5</accession>
<dbReference type="EMBL" id="AFRT01000036">
    <property type="protein sequence ID" value="ELU45778.1"/>
    <property type="molecule type" value="Genomic_DNA"/>
</dbReference>
<organism evidence="4 5">
    <name type="scientific">Thanatephorus cucumeris (strain AG1-IA)</name>
    <name type="common">Rice sheath blight fungus</name>
    <name type="synonym">Rhizoctonia solani</name>
    <dbReference type="NCBI Taxonomy" id="983506"/>
    <lineage>
        <taxon>Eukaryota</taxon>
        <taxon>Fungi</taxon>
        <taxon>Dikarya</taxon>
        <taxon>Basidiomycota</taxon>
        <taxon>Agaricomycotina</taxon>
        <taxon>Agaricomycetes</taxon>
        <taxon>Cantharellales</taxon>
        <taxon>Ceratobasidiaceae</taxon>
        <taxon>Rhizoctonia</taxon>
        <taxon>Rhizoctonia solani AG-1</taxon>
    </lineage>
</organism>
<dbReference type="Pfam" id="PF10156">
    <property type="entry name" value="Med17"/>
    <property type="match status" value="2"/>
</dbReference>
<dbReference type="GO" id="GO:0003712">
    <property type="term" value="F:transcription coregulator activity"/>
    <property type="evidence" value="ECO:0007669"/>
    <property type="project" value="InterPro"/>
</dbReference>
<dbReference type="GO" id="GO:0016592">
    <property type="term" value="C:mediator complex"/>
    <property type="evidence" value="ECO:0007669"/>
    <property type="project" value="InterPro"/>
</dbReference>
<keyword evidence="1" id="KW-0010">Activator</keyword>
<dbReference type="GO" id="GO:0006357">
    <property type="term" value="P:regulation of transcription by RNA polymerase II"/>
    <property type="evidence" value="ECO:0007669"/>
    <property type="project" value="InterPro"/>
</dbReference>
<feature type="region of interest" description="Disordered" evidence="2">
    <location>
        <begin position="1"/>
        <end position="24"/>
    </location>
</feature>
<gene>
    <name evidence="1" type="primary">MED17</name>
    <name evidence="4" type="ORF">AG1IA_00186</name>
</gene>
<comment type="subcellular location">
    <subcellularLocation>
        <location evidence="1">Nucleus</location>
    </subcellularLocation>
</comment>
<feature type="region of interest" description="Disordered" evidence="2">
    <location>
        <begin position="125"/>
        <end position="146"/>
    </location>
</feature>
<feature type="compositionally biased region" description="Polar residues" evidence="2">
    <location>
        <begin position="135"/>
        <end position="146"/>
    </location>
</feature>
<reference evidence="4 5" key="1">
    <citation type="journal article" date="2013" name="Nat. Commun.">
        <title>The evolution and pathogenic mechanisms of the rice sheath blight pathogen.</title>
        <authorList>
            <person name="Zheng A."/>
            <person name="Lin R."/>
            <person name="Xu L."/>
            <person name="Qin P."/>
            <person name="Tang C."/>
            <person name="Ai P."/>
            <person name="Zhang D."/>
            <person name="Liu Y."/>
            <person name="Sun Z."/>
            <person name="Feng H."/>
            <person name="Wang Y."/>
            <person name="Chen Y."/>
            <person name="Liang X."/>
            <person name="Fu R."/>
            <person name="Li Q."/>
            <person name="Zhang J."/>
            <person name="Yu X."/>
            <person name="Xie Z."/>
            <person name="Ding L."/>
            <person name="Guan P."/>
            <person name="Tang J."/>
            <person name="Liang Y."/>
            <person name="Wang S."/>
            <person name="Deng Q."/>
            <person name="Li S."/>
            <person name="Zhu J."/>
            <person name="Wang L."/>
            <person name="Liu H."/>
            <person name="Li P."/>
        </authorList>
    </citation>
    <scope>NUCLEOTIDE SEQUENCE [LARGE SCALE GENOMIC DNA]</scope>
    <source>
        <strain evidence="5">AG-1 IA</strain>
    </source>
</reference>
<dbReference type="PANTHER" id="PTHR35192">
    <property type="entry name" value="PROTEIN, PUTATIVE-RELATED"/>
    <property type="match status" value="1"/>
</dbReference>
<name>L8X9M5_THACA</name>
<comment type="subunit">
    <text evidence="1">Component of the Mediator complex.</text>
</comment>
<dbReference type="STRING" id="983506.L8X9M5"/>
<dbReference type="Pfam" id="PF21671">
    <property type="entry name" value="CPL1-like"/>
    <property type="match status" value="1"/>
</dbReference>
<keyword evidence="1" id="KW-0804">Transcription</keyword>
<dbReference type="InterPro" id="IPR019313">
    <property type="entry name" value="Mediator_Med17"/>
</dbReference>
<protein>
    <recommendedName>
        <fullName evidence="1">Mediator of RNA polymerase II transcription subunit 17</fullName>
    </recommendedName>
    <alternativeName>
        <fullName evidence="1">Mediator complex subunit 17</fullName>
    </alternativeName>
</protein>
<proteinExistence type="inferred from homology"/>
<dbReference type="Proteomes" id="UP000011668">
    <property type="component" value="Unassembled WGS sequence"/>
</dbReference>
<dbReference type="HOGENOM" id="CLU_011785_0_0_1"/>
<feature type="domain" description="Protein CPL1-like" evidence="3">
    <location>
        <begin position="887"/>
        <end position="950"/>
    </location>
</feature>
<comment type="function">
    <text evidence="1">Component of the Mediator complex, a coactivator involved in the regulated transcription of nearly all RNA polymerase II-dependent genes. Mediator functions as a bridge to convey information from gene-specific regulatory proteins to the basal RNA polymerase II transcription machinery. Mediator is recruited to promoters by direct interactions with regulatory proteins and serves as a scaffold for the assembly of a functional preinitiation complex with RNA polymerase II and the general transcription factors.</text>
</comment>
<evidence type="ECO:0000256" key="1">
    <source>
        <dbReference type="RuleBase" id="RU364140"/>
    </source>
</evidence>
<evidence type="ECO:0000313" key="4">
    <source>
        <dbReference type="EMBL" id="ELU45778.1"/>
    </source>
</evidence>
<dbReference type="OrthoDB" id="10251234at2759"/>
<keyword evidence="5" id="KW-1185">Reference proteome</keyword>
<evidence type="ECO:0000259" key="3">
    <source>
        <dbReference type="Pfam" id="PF21671"/>
    </source>
</evidence>
<keyword evidence="1" id="KW-0539">Nucleus</keyword>